<sequence>MQEKQGFSLEPTSTSFLDSIFGDKQHFEISQIAEGFLDYLQGRSEKQKIQRVLSKFQESMSIDYLSMIVGYEEFVDCCGDMKVGIYPELKIEPGITFSDYLVKAKVVNKSELKRMLGKHYKVSDNATKSDPQALVKMCVGYGTLFVGDDRIYAFNNCIEYRVFNAAAKILGMPTFKNSLDFDKKYEQSEESLNILKSSKIKNELDKLGSGYDSGYLSSPHFVMEMFEFIYQLCQNSASIFENEQSESFNTVYNLIALTLYPICRIFNSPAFISYTISKFGGNHLLPIINNIYRRFIIIGTLSPMFEGKGKLSTLSMYSALLIDSVVSDGEMGYFESLDRVLSNIPEIHRFGYFITHDEKPIESINSPIIKHYFKIFQELNTKNLPGIRSSAEHLPDDLKHEAISSLDNLESRFEELYKIEINDENSSHLFIKVYAILRGLKNAYKRKKKFIRISEAIVDRRELARSHFDNNKLSEAQSVIAEVDSLQKNIHEVLITFTKQTFEAIDSCLEAQKNIADSDSVSSDSASASATDMVERERLEALKNANTQKVLQLETAIEKLNTDNQRLNDILSDKNELISNLEQRLQGALSKSSVTISNSLKQCMYGNPSYNDVVTAIRELYPHATFTDNIEKVISKCNYENPARVFKYLNLICSDYFNSIKSGKPDTVSKEILEPYYSANESNTTVQDVKLRSMREFPFNGSKVLITKHLTIGETFNPTKTVQIFFDIHFNEVRIGYIGQHLKTSS</sequence>
<evidence type="ECO:0000256" key="1">
    <source>
        <dbReference type="SAM" id="Coils"/>
    </source>
</evidence>
<evidence type="ECO:0000313" key="3">
    <source>
        <dbReference type="Proteomes" id="UP000615796"/>
    </source>
</evidence>
<protein>
    <submittedName>
        <fullName evidence="2">Uncharacterized protein</fullName>
    </submittedName>
</protein>
<name>A0A9X0UIN4_VIBME</name>
<feature type="coiled-coil region" evidence="1">
    <location>
        <begin position="550"/>
        <end position="591"/>
    </location>
</feature>
<organism evidence="2 3">
    <name type="scientific">Vibrio metschnikovii</name>
    <dbReference type="NCBI Taxonomy" id="28172"/>
    <lineage>
        <taxon>Bacteria</taxon>
        <taxon>Pseudomonadati</taxon>
        <taxon>Pseudomonadota</taxon>
        <taxon>Gammaproteobacteria</taxon>
        <taxon>Vibrionales</taxon>
        <taxon>Vibrionaceae</taxon>
        <taxon>Vibrio</taxon>
    </lineage>
</organism>
<evidence type="ECO:0000313" key="2">
    <source>
        <dbReference type="EMBL" id="MBC5851209.1"/>
    </source>
</evidence>
<reference evidence="2" key="1">
    <citation type="submission" date="2020-08" db="EMBL/GenBank/DDBJ databases">
        <title>Genome Sequencing and Pan-Genome Analysis of Migratory bird Vibrio Strains, Inner Mongolia.</title>
        <authorList>
            <person name="Zheng L."/>
        </authorList>
    </citation>
    <scope>NUCLEOTIDE SEQUENCE</scope>
    <source>
        <strain evidence="2">M13F</strain>
    </source>
</reference>
<dbReference type="Proteomes" id="UP000615796">
    <property type="component" value="Unassembled WGS sequence"/>
</dbReference>
<dbReference type="RefSeq" id="WP_187025997.1">
    <property type="nucleotide sequence ID" value="NZ_JACRUP010000005.1"/>
</dbReference>
<accession>A0A9X0UIN4</accession>
<gene>
    <name evidence="2" type="ORF">H8Q88_09615</name>
</gene>
<keyword evidence="3" id="KW-1185">Reference proteome</keyword>
<dbReference type="EMBL" id="JACRUP010000005">
    <property type="protein sequence ID" value="MBC5851209.1"/>
    <property type="molecule type" value="Genomic_DNA"/>
</dbReference>
<dbReference type="AlphaFoldDB" id="A0A9X0UIN4"/>
<keyword evidence="1" id="KW-0175">Coiled coil</keyword>
<proteinExistence type="predicted"/>
<comment type="caution">
    <text evidence="2">The sequence shown here is derived from an EMBL/GenBank/DDBJ whole genome shotgun (WGS) entry which is preliminary data.</text>
</comment>